<evidence type="ECO:0000256" key="1">
    <source>
        <dbReference type="ARBA" id="ARBA00004141"/>
    </source>
</evidence>
<dbReference type="PANTHER" id="PTHR30569:SF0">
    <property type="entry name" value="CYTOSINE PERMEASE"/>
    <property type="match status" value="1"/>
</dbReference>
<dbReference type="OrthoDB" id="9780088at2"/>
<evidence type="ECO:0000256" key="4">
    <source>
        <dbReference type="ARBA" id="ARBA00022989"/>
    </source>
</evidence>
<evidence type="ECO:0000256" key="6">
    <source>
        <dbReference type="SAM" id="Phobius"/>
    </source>
</evidence>
<dbReference type="Gene3D" id="1.10.4160.10">
    <property type="entry name" value="Hydantoin permease"/>
    <property type="match status" value="1"/>
</dbReference>
<dbReference type="CDD" id="cd11484">
    <property type="entry name" value="SLC-NCS1sbd_CobB-like"/>
    <property type="match status" value="1"/>
</dbReference>
<keyword evidence="4 6" id="KW-1133">Transmembrane helix</keyword>
<dbReference type="AlphaFoldDB" id="W0LE83"/>
<dbReference type="RefSeq" id="WP_024912760.1">
    <property type="nucleotide sequence ID" value="NZ_CP007044.2"/>
</dbReference>
<dbReference type="HOGENOM" id="CLU_035711_0_0_6"/>
<evidence type="ECO:0000256" key="5">
    <source>
        <dbReference type="ARBA" id="ARBA00023136"/>
    </source>
</evidence>
<name>W0LE83_9GAMM</name>
<dbReference type="Pfam" id="PF02133">
    <property type="entry name" value="Transp_cyt_pur"/>
    <property type="match status" value="1"/>
</dbReference>
<keyword evidence="5 6" id="KW-0472">Membrane</keyword>
<feature type="transmembrane region" description="Helical" evidence="6">
    <location>
        <begin position="158"/>
        <end position="176"/>
    </location>
</feature>
<evidence type="ECO:0000256" key="2">
    <source>
        <dbReference type="ARBA" id="ARBA00008974"/>
    </source>
</evidence>
<keyword evidence="3 6" id="KW-0812">Transmembrane</keyword>
<feature type="transmembrane region" description="Helical" evidence="6">
    <location>
        <begin position="382"/>
        <end position="401"/>
    </location>
</feature>
<feature type="transmembrane region" description="Helical" evidence="6">
    <location>
        <begin position="310"/>
        <end position="330"/>
    </location>
</feature>
<keyword evidence="8" id="KW-1185">Reference proteome</keyword>
<evidence type="ECO:0000256" key="3">
    <source>
        <dbReference type="ARBA" id="ARBA00022692"/>
    </source>
</evidence>
<evidence type="ECO:0000313" key="7">
    <source>
        <dbReference type="EMBL" id="AHG20582.1"/>
    </source>
</evidence>
<comment type="similarity">
    <text evidence="2">Belongs to the purine-cytosine permease (2.A.39) family.</text>
</comment>
<feature type="transmembrane region" description="Helical" evidence="6">
    <location>
        <begin position="196"/>
        <end position="215"/>
    </location>
</feature>
<feature type="transmembrane region" description="Helical" evidence="6">
    <location>
        <begin position="262"/>
        <end position="282"/>
    </location>
</feature>
<reference evidence="7 8" key="2">
    <citation type="submission" date="2015-03" db="EMBL/GenBank/DDBJ databases">
        <authorList>
            <person name="Chan K.-G."/>
        </authorList>
    </citation>
    <scope>NUCLEOTIDE SEQUENCE [LARGE SCALE GENOMIC DNA]</scope>
    <source>
        <strain evidence="7 8">RB-25</strain>
    </source>
</reference>
<evidence type="ECO:0000313" key="8">
    <source>
        <dbReference type="Proteomes" id="UP000019030"/>
    </source>
</evidence>
<dbReference type="InterPro" id="IPR030191">
    <property type="entry name" value="CodB"/>
</dbReference>
<sequence>MSEGNQRDEYALKRVPLNKRLPFWGVALVHAGMLTALDQFMLGAALGHGMSVLDAYIAIGIASIICGVITYGMGLAGMQEGMSCSLLSRWCGFGRIGSAFIGIMIAISLMGWFGVQTAIFGKSLDFALDHRLGFNASVAIVGIGLTILVAIGFKALRFIARIGVPVFIIGICYVSWLALSNQDISVLLQSKPNGEVISISGAITIIIGAYILAALQTPDIARYVSNRKQVLGMTVLTIVAGEFVLNGLAIALARALNVSDVVSIMSMAAGGVGLTIAIFSTLRINDLNLYCSSLGLANAIESIFGIKINYIFTTLAIGTVGTTLSILGILDRFIGFLELMGIVFPPIVGIMLVEYFIIRTYRKVLDESRASGQLPGSGNTPSIGWTAIAACAMGAAVGFLVEAGIPALNSLVVASVFYWAATVIVRKKRPLVCQPETY</sequence>
<gene>
    <name evidence="7" type="ORF">Z042_13820</name>
</gene>
<comment type="subcellular location">
    <subcellularLocation>
        <location evidence="1">Membrane</location>
        <topology evidence="1">Multi-pass membrane protein</topology>
    </subcellularLocation>
</comment>
<feature type="transmembrane region" description="Helical" evidence="6">
    <location>
        <begin position="21"/>
        <end position="43"/>
    </location>
</feature>
<dbReference type="STRING" id="1441930.Z042_13820"/>
<accession>W0LE83</accession>
<organism evidence="7 8">
    <name type="scientific">Chania multitudinisentens RB-25</name>
    <dbReference type="NCBI Taxonomy" id="1441930"/>
    <lineage>
        <taxon>Bacteria</taxon>
        <taxon>Pseudomonadati</taxon>
        <taxon>Pseudomonadota</taxon>
        <taxon>Gammaproteobacteria</taxon>
        <taxon>Enterobacterales</taxon>
        <taxon>Yersiniaceae</taxon>
        <taxon>Chania</taxon>
    </lineage>
</organism>
<feature type="transmembrane region" description="Helical" evidence="6">
    <location>
        <begin position="342"/>
        <end position="361"/>
    </location>
</feature>
<dbReference type="InterPro" id="IPR001248">
    <property type="entry name" value="Pur-cyt_permease"/>
</dbReference>
<dbReference type="PATRIC" id="fig|1441930.4.peg.2741"/>
<dbReference type="GO" id="GO:0005886">
    <property type="term" value="C:plasma membrane"/>
    <property type="evidence" value="ECO:0007669"/>
    <property type="project" value="TreeGrafter"/>
</dbReference>
<feature type="transmembrane region" description="Helical" evidence="6">
    <location>
        <begin position="132"/>
        <end position="151"/>
    </location>
</feature>
<feature type="transmembrane region" description="Helical" evidence="6">
    <location>
        <begin position="99"/>
        <end position="120"/>
    </location>
</feature>
<dbReference type="PANTHER" id="PTHR30569">
    <property type="entry name" value="CYTOSINE TRANSPORTER CODB"/>
    <property type="match status" value="1"/>
</dbReference>
<reference evidence="7 8" key="1">
    <citation type="submission" date="2014-01" db="EMBL/GenBank/DDBJ databases">
        <title>Isolation of Serratia multitudinisentens RB-25 from Ex-Landfill site.</title>
        <authorList>
            <person name="Robson E.H.J."/>
        </authorList>
    </citation>
    <scope>NUCLEOTIDE SEQUENCE [LARGE SCALE GENOMIC DNA]</scope>
    <source>
        <strain evidence="7 8">RB-25</strain>
    </source>
</reference>
<feature type="transmembrane region" description="Helical" evidence="6">
    <location>
        <begin position="235"/>
        <end position="256"/>
    </location>
</feature>
<dbReference type="KEGG" id="sfo:Z042_13820"/>
<proteinExistence type="inferred from homology"/>
<dbReference type="GO" id="GO:0015209">
    <property type="term" value="F:cytosine transmembrane transporter activity"/>
    <property type="evidence" value="ECO:0007669"/>
    <property type="project" value="InterPro"/>
</dbReference>
<feature type="transmembrane region" description="Helical" evidence="6">
    <location>
        <begin position="407"/>
        <end position="425"/>
    </location>
</feature>
<dbReference type="eggNOG" id="COG1457">
    <property type="taxonomic scope" value="Bacteria"/>
</dbReference>
<dbReference type="Proteomes" id="UP000019030">
    <property type="component" value="Chromosome"/>
</dbReference>
<protein>
    <submittedName>
        <fullName evidence="7">Allantoin permease</fullName>
    </submittedName>
</protein>
<feature type="transmembrane region" description="Helical" evidence="6">
    <location>
        <begin position="55"/>
        <end position="78"/>
    </location>
</feature>
<dbReference type="EMBL" id="CP007044">
    <property type="protein sequence ID" value="AHG20582.1"/>
    <property type="molecule type" value="Genomic_DNA"/>
</dbReference>